<organism evidence="5">
    <name type="scientific">Kribbella sp. HUAS MG21</name>
    <dbReference type="NCBI Taxonomy" id="3160966"/>
    <lineage>
        <taxon>Bacteria</taxon>
        <taxon>Bacillati</taxon>
        <taxon>Actinomycetota</taxon>
        <taxon>Actinomycetes</taxon>
        <taxon>Propionibacteriales</taxon>
        <taxon>Kribbellaceae</taxon>
        <taxon>Kribbella</taxon>
    </lineage>
</organism>
<evidence type="ECO:0000259" key="4">
    <source>
        <dbReference type="PROSITE" id="PS50932"/>
    </source>
</evidence>
<dbReference type="Gene3D" id="1.10.260.40">
    <property type="entry name" value="lambda repressor-like DNA-binding domains"/>
    <property type="match status" value="1"/>
</dbReference>
<protein>
    <submittedName>
        <fullName evidence="5">LacI family DNA-binding transcriptional regulator</fullName>
    </submittedName>
</protein>
<evidence type="ECO:0000256" key="3">
    <source>
        <dbReference type="ARBA" id="ARBA00023163"/>
    </source>
</evidence>
<dbReference type="InterPro" id="IPR000843">
    <property type="entry name" value="HTH_LacI"/>
</dbReference>
<reference evidence="5" key="1">
    <citation type="submission" date="2024-06" db="EMBL/GenBank/DDBJ databases">
        <title>Kribbella sp. strain HUAS MG21 genome sequences.</title>
        <authorList>
            <person name="Mo P."/>
        </authorList>
    </citation>
    <scope>NUCLEOTIDE SEQUENCE</scope>
    <source>
        <strain evidence="5">HUAS MG21</strain>
    </source>
</reference>
<dbReference type="Pfam" id="PF00356">
    <property type="entry name" value="LacI"/>
    <property type="match status" value="1"/>
</dbReference>
<dbReference type="PROSITE" id="PS50932">
    <property type="entry name" value="HTH_LACI_2"/>
    <property type="match status" value="1"/>
</dbReference>
<dbReference type="RefSeq" id="WP_350276127.1">
    <property type="nucleotide sequence ID" value="NZ_CP158165.1"/>
</dbReference>
<keyword evidence="2 5" id="KW-0238">DNA-binding</keyword>
<evidence type="ECO:0000256" key="2">
    <source>
        <dbReference type="ARBA" id="ARBA00023125"/>
    </source>
</evidence>
<evidence type="ECO:0000313" key="5">
    <source>
        <dbReference type="EMBL" id="XBV23295.1"/>
    </source>
</evidence>
<dbReference type="PANTHER" id="PTHR30146">
    <property type="entry name" value="LACI-RELATED TRANSCRIPTIONAL REPRESSOR"/>
    <property type="match status" value="1"/>
</dbReference>
<dbReference type="PANTHER" id="PTHR30146:SF138">
    <property type="entry name" value="TRANSCRIPTIONAL REGULATORY PROTEIN"/>
    <property type="match status" value="1"/>
</dbReference>
<dbReference type="SUPFAM" id="SSF47413">
    <property type="entry name" value="lambda repressor-like DNA-binding domains"/>
    <property type="match status" value="1"/>
</dbReference>
<dbReference type="GO" id="GO:0000976">
    <property type="term" value="F:transcription cis-regulatory region binding"/>
    <property type="evidence" value="ECO:0007669"/>
    <property type="project" value="TreeGrafter"/>
</dbReference>
<dbReference type="Gene3D" id="3.40.50.2300">
    <property type="match status" value="2"/>
</dbReference>
<dbReference type="EMBL" id="CP158165">
    <property type="protein sequence ID" value="XBV23295.1"/>
    <property type="molecule type" value="Genomic_DNA"/>
</dbReference>
<keyword evidence="3" id="KW-0804">Transcription</keyword>
<name>A0AAU7T8X3_9ACTN</name>
<dbReference type="GO" id="GO:0003700">
    <property type="term" value="F:DNA-binding transcription factor activity"/>
    <property type="evidence" value="ECO:0007669"/>
    <property type="project" value="TreeGrafter"/>
</dbReference>
<feature type="domain" description="HTH lacI-type" evidence="4">
    <location>
        <begin position="13"/>
        <end position="67"/>
    </location>
</feature>
<keyword evidence="1" id="KW-0805">Transcription regulation</keyword>
<accession>A0AAU7T8X3</accession>
<evidence type="ECO:0000256" key="1">
    <source>
        <dbReference type="ARBA" id="ARBA00023015"/>
    </source>
</evidence>
<dbReference type="InterPro" id="IPR010982">
    <property type="entry name" value="Lambda_DNA-bd_dom_sf"/>
</dbReference>
<dbReference type="AlphaFoldDB" id="A0AAU7T8X3"/>
<dbReference type="SUPFAM" id="SSF53822">
    <property type="entry name" value="Periplasmic binding protein-like I"/>
    <property type="match status" value="1"/>
</dbReference>
<proteinExistence type="predicted"/>
<dbReference type="CDD" id="cd01392">
    <property type="entry name" value="HTH_LacI"/>
    <property type="match status" value="1"/>
</dbReference>
<sequence length="341" mass="35759">MAARDRGPETAAPTITSVAALAGVSRSTVSRAFSNPRVLRPDTVDRVHAAAAELGYVPNPTAKALSTGRHGLLAMIVPDIANPFFPPMIGAAQGRAETAGLALLLGNTDEDPAREHTMVTRLTPQTDGFVLAASRMSERQIRSLAGRRPVVLVNRDLPGLPRVLVDSADGVRAAVEHLAELGHRRIAYLAGPTRSWANAQRKKAVKRAAERARIDAVLLPGRVSSYEAGMQAAPDLLATRATAAVAFDDVLAHGVMAGLVQHGVSVPDDFSLVGCDDVLKAQVYPPLTTVSSHAADAGEAAVELLVQHLEDPSAPERRVLLGTSLIIRATTAPAPSLSSVP</sequence>
<dbReference type="Pfam" id="PF13377">
    <property type="entry name" value="Peripla_BP_3"/>
    <property type="match status" value="1"/>
</dbReference>
<gene>
    <name evidence="5" type="ORF">ABN611_32600</name>
</gene>
<dbReference type="CDD" id="cd06267">
    <property type="entry name" value="PBP1_LacI_sugar_binding-like"/>
    <property type="match status" value="1"/>
</dbReference>
<dbReference type="SMART" id="SM00354">
    <property type="entry name" value="HTH_LACI"/>
    <property type="match status" value="1"/>
</dbReference>
<dbReference type="InterPro" id="IPR046335">
    <property type="entry name" value="LacI/GalR-like_sensor"/>
</dbReference>
<dbReference type="InterPro" id="IPR028082">
    <property type="entry name" value="Peripla_BP_I"/>
</dbReference>